<dbReference type="CDD" id="cd08374">
    <property type="entry name" value="C2F_Ferlin"/>
    <property type="match status" value="1"/>
</dbReference>
<feature type="region of interest" description="Disordered" evidence="8">
    <location>
        <begin position="124"/>
        <end position="163"/>
    </location>
</feature>
<dbReference type="InterPro" id="IPR012561">
    <property type="entry name" value="Ferlin_B-domain"/>
</dbReference>
<protein>
    <submittedName>
        <fullName evidence="12">Otoferlin</fullName>
    </submittedName>
</protein>
<dbReference type="Pfam" id="PF16165">
    <property type="entry name" value="Ferlin_C"/>
    <property type="match status" value="1"/>
</dbReference>
<dbReference type="CDD" id="cd04037">
    <property type="entry name" value="C2E_Ferlin"/>
    <property type="match status" value="1"/>
</dbReference>
<keyword evidence="7 9" id="KW-0472">Membrane</keyword>
<dbReference type="PROSITE" id="PS50004">
    <property type="entry name" value="C2"/>
    <property type="match status" value="5"/>
</dbReference>
<feature type="region of interest" description="Disordered" evidence="8">
    <location>
        <begin position="58"/>
        <end position="111"/>
    </location>
</feature>
<reference evidence="12" key="1">
    <citation type="submission" date="2025-08" db="UniProtKB">
        <authorList>
            <consortium name="RefSeq"/>
        </authorList>
    </citation>
    <scope>IDENTIFICATION</scope>
</reference>
<dbReference type="InterPro" id="IPR012968">
    <property type="entry name" value="FerIin_dom"/>
</dbReference>
<dbReference type="SMART" id="SM01201">
    <property type="entry name" value="FerB"/>
    <property type="match status" value="1"/>
</dbReference>
<dbReference type="Gene3D" id="2.60.40.150">
    <property type="entry name" value="C2 domain"/>
    <property type="match status" value="5"/>
</dbReference>
<dbReference type="InterPro" id="IPR032362">
    <property type="entry name" value="Ferlin_C"/>
</dbReference>
<dbReference type="InterPro" id="IPR037723">
    <property type="entry name" value="C2D_Ferlin"/>
</dbReference>
<dbReference type="CDD" id="cd04011">
    <property type="entry name" value="C2B_Ferlin"/>
    <property type="match status" value="1"/>
</dbReference>
<dbReference type="InterPro" id="IPR037724">
    <property type="entry name" value="C2E_Ferlin"/>
</dbReference>
<evidence type="ECO:0000256" key="6">
    <source>
        <dbReference type="ARBA" id="ARBA00022989"/>
    </source>
</evidence>
<evidence type="ECO:0000256" key="4">
    <source>
        <dbReference type="ARBA" id="ARBA00022737"/>
    </source>
</evidence>
<accession>A0ABM3M4V2</accession>
<organism evidence="11 12">
    <name type="scientific">Bicyclus anynana</name>
    <name type="common">Squinting bush brown butterfly</name>
    <dbReference type="NCBI Taxonomy" id="110368"/>
    <lineage>
        <taxon>Eukaryota</taxon>
        <taxon>Metazoa</taxon>
        <taxon>Ecdysozoa</taxon>
        <taxon>Arthropoda</taxon>
        <taxon>Hexapoda</taxon>
        <taxon>Insecta</taxon>
        <taxon>Pterygota</taxon>
        <taxon>Neoptera</taxon>
        <taxon>Endopterygota</taxon>
        <taxon>Lepidoptera</taxon>
        <taxon>Glossata</taxon>
        <taxon>Ditrysia</taxon>
        <taxon>Papilionoidea</taxon>
        <taxon>Nymphalidae</taxon>
        <taxon>Satyrinae</taxon>
        <taxon>Satyrini</taxon>
        <taxon>Mycalesina</taxon>
        <taxon>Bicyclus</taxon>
    </lineage>
</organism>
<keyword evidence="11" id="KW-1185">Reference proteome</keyword>
<dbReference type="InterPro" id="IPR037721">
    <property type="entry name" value="Ferlin"/>
</dbReference>
<dbReference type="RefSeq" id="XP_052746509.1">
    <property type="nucleotide sequence ID" value="XM_052890549.1"/>
</dbReference>
<dbReference type="Proteomes" id="UP001652582">
    <property type="component" value="Chromosome Z"/>
</dbReference>
<dbReference type="SUPFAM" id="SSF49562">
    <property type="entry name" value="C2 domain (Calcium/lipid-binding domain, CaLB)"/>
    <property type="match status" value="6"/>
</dbReference>
<feature type="compositionally biased region" description="Polar residues" evidence="8">
    <location>
        <begin position="67"/>
        <end position="77"/>
    </location>
</feature>
<evidence type="ECO:0000259" key="10">
    <source>
        <dbReference type="PROSITE" id="PS50004"/>
    </source>
</evidence>
<dbReference type="Pfam" id="PF08150">
    <property type="entry name" value="FerB"/>
    <property type="match status" value="1"/>
</dbReference>
<dbReference type="InterPro" id="IPR055072">
    <property type="entry name" value="Ferlin_DSRM"/>
</dbReference>
<evidence type="ECO:0000256" key="3">
    <source>
        <dbReference type="ARBA" id="ARBA00022723"/>
    </source>
</evidence>
<dbReference type="InterPro" id="IPR037725">
    <property type="entry name" value="C2F_Ferlin"/>
</dbReference>
<proteinExistence type="predicted"/>
<dbReference type="CDD" id="cd04017">
    <property type="entry name" value="C2D_Ferlin"/>
    <property type="match status" value="1"/>
</dbReference>
<dbReference type="CDD" id="cd04018">
    <property type="entry name" value="C2C_Ferlin"/>
    <property type="match status" value="1"/>
</dbReference>
<dbReference type="SMART" id="SM01202">
    <property type="entry name" value="FerI"/>
    <property type="match status" value="1"/>
</dbReference>
<dbReference type="GeneID" id="112045523"/>
<dbReference type="InterPro" id="IPR037720">
    <property type="entry name" value="C2B_Ferlin"/>
</dbReference>
<evidence type="ECO:0000313" key="11">
    <source>
        <dbReference type="Proteomes" id="UP001652582"/>
    </source>
</evidence>
<feature type="compositionally biased region" description="Low complexity" evidence="8">
    <location>
        <begin position="98"/>
        <end position="107"/>
    </location>
</feature>
<keyword evidence="6 9" id="KW-1133">Transmembrane helix</keyword>
<feature type="transmembrane region" description="Helical" evidence="9">
    <location>
        <begin position="1946"/>
        <end position="1964"/>
    </location>
</feature>
<dbReference type="PANTHER" id="PTHR12546:SF60">
    <property type="entry name" value="MISFIRE, ISOFORM F"/>
    <property type="match status" value="1"/>
</dbReference>
<keyword evidence="4" id="KW-0677">Repeat</keyword>
<sequence length="1977" mass="224111">MYSRIITVSDYSEHQIYPTLKANVYMKLFYKPHTQRRHSSQEEMQPRWRYFQSTPLSHMRASAPPQELSSTPTNTEDQPGDVHEQAQSTRRRSHSEPRTTTQTSSRRSSVKFVRDCIDRARNRVPDEEQGLLDPAEVSEEPVASTVSAEQASVETRNRTPTSCVMPARRPVKFVRNFFDRGRTRVPDEEQGLLDPEVSGEPVASTVTTEQEVVETRNHTPTSYVKPARSNGEAGPTALKPCDLQVCITIVEARQLAGLNVDPLVSVQVGAKRKCTSVKESTNNPYYNEYFVFDFHVAPIVLYDQIITLAVYQSRSILRPDLMVGSFKLDVATVWKQPRHVFYHKWAVLTDPDDPHAGPKGYLKCDIAIIAKGENIKVPPRSEKEDDDIEANLLLPDGIGAERQRTRFILSIYRADGLPKMNYTILANMKKVITGENQDVVDPFVEVSFAGISGCTSTKKNCNNPVWNEEIVFTEMFPPLCQRVKVQLRDNRPVQPVTIGTHFIDMKTISHDGDRAGFLPTFGPSYIYFYGSSRDYSLLDQASALNNGLGEGVQYRGRLLMAIRTEVVDTPELPLSAVLTGPAAPCDVPPDSTAEMLLFGAIFDVNMIDRSVAEKPIQFELSIGNAGNSLNGTRESLRKPRDLADLESVNCDAGYWRSTTPAAKATSGERDHDHFLCYWEQKPCMHVRSVWPDLRRRLYNVNMINKIIDKFDEGLWRIQNVAESAEGPDNMSTAALRSLLETVSDACAAYAARSADAPPLGSTRLDRERLRLCIAEFGHASSVTHNLKGQITKRSMKEKLHTAFACLERLKRIREEAQHSLPDVFIWMISNEKRVAYQRINAGDLIYSERSDEAGALGGRVQTLFLKWPERKTERKSWTIPAKLSIYLWLGTIQDKKHFTDELPPGYAADSHQIRDAWNPHTSPPMQLFYNEKHNFQLRAYIYQARSLIGSDTSGLSDPFARIVLGECAGTTQVIYETLSPTWDELIVFQNVLLFSTVDYIKAHPPAIVVEVYDQDKVGKSEFIGRTVILKPVVKSTEDISSNRRFQQISLEWYPLTRGDTEAGELLALFELLEMPNGQDASSLPPLPPPKEVCGKAPVNVKKDVVYPVPVGIRPTLSKYRLVVIYWGLRDLKRIHLLSVDKPRVDIECAGNTMSSTVIQSVRSNPNFPCPVKFIDVELPDQDLFRPPMAIRAVESRTFGRMTLVGTHTINSIQKYVHAVDAHDRFKNDLTSERVKQALSRNQEQNCNVNSGAVPKSSFGLHYNNNKENRRESSPLLTQEGRAVALYGSEVNRHLRNSILLKNRKRTKKSINVVDHESSKDWWTKYFASVESMIDEEKKSKKEREGDQEDRMTLGFTEVRAARPCPSPRPGRVIAANVVTEPVKCTDIPKASQAKIYPHELEAVPEFEEFKDQFQSFELYRGKKTNDEQDDGNRIVGVFKGAIQVYPMAADGSVRDEATYADYLSRVPSNEPTQVLVRVYVVKATDLHPMDLNGKADPYIVLNLGSSKINDKDNYVSKQLNPVFGKCFEIEATFPQNSMLTVQVKDWDLLGSDDLIGETKIDLENRFYSRHRATCGLSRKYEEQGYNRWRDSMKPSQILAKLCKDNRLSPPTYGCRSITVGDHCFEINIEDEELFGDLQTVEEQMALEVLHRWQELPAGGCALVPEHVETRSLYNPRKPGVEQGKLQMWVDMFPKDATGPGRRVDISARKPKSFELRVVICNTEDVILEDDEFFTGEKMSDIYVKGWLKGPDDCQCTDIHYRSLTGEGNFNWRFIFPFNYLEAEERIVTSRKESVFSWDETECKIPARLELQVWDADHFTSDDFLGAIALPLTRFPRGAKTAKLCTLKMLSGDGSVPMVNLFKQKRIKGWWPFYTRKDSDEIELTGKLEAEIHLLTKEEAEKSPAGLGRGEPDALDKPNRPDASFMWLINPLKSIRYILCHNSKWCMFKYAVITFVAMFLLVFLYHAPGYIVRKILGD</sequence>
<feature type="region of interest" description="Disordered" evidence="8">
    <location>
        <begin position="191"/>
        <end position="231"/>
    </location>
</feature>
<name>A0ABM3M4V2_BICAN</name>
<evidence type="ECO:0000256" key="8">
    <source>
        <dbReference type="SAM" id="MobiDB-lite"/>
    </source>
</evidence>
<feature type="domain" description="C2" evidence="10">
    <location>
        <begin position="225"/>
        <end position="343"/>
    </location>
</feature>
<feature type="domain" description="C2" evidence="10">
    <location>
        <begin position="919"/>
        <end position="1049"/>
    </location>
</feature>
<evidence type="ECO:0000313" key="12">
    <source>
        <dbReference type="RefSeq" id="XP_052746509.1"/>
    </source>
</evidence>
<keyword evidence="3" id="KW-0479">Metal-binding</keyword>
<evidence type="ECO:0000256" key="7">
    <source>
        <dbReference type="ARBA" id="ARBA00023136"/>
    </source>
</evidence>
<gene>
    <name evidence="12" type="primary">LOC112045523</name>
</gene>
<evidence type="ECO:0000256" key="9">
    <source>
        <dbReference type="SAM" id="Phobius"/>
    </source>
</evidence>
<evidence type="ECO:0000256" key="2">
    <source>
        <dbReference type="ARBA" id="ARBA00022692"/>
    </source>
</evidence>
<dbReference type="SMART" id="SM00239">
    <property type="entry name" value="C2"/>
    <property type="match status" value="5"/>
</dbReference>
<dbReference type="InterPro" id="IPR037722">
    <property type="entry name" value="C2C_Ferlin"/>
</dbReference>
<dbReference type="PANTHER" id="PTHR12546">
    <property type="entry name" value="FER-1-LIKE"/>
    <property type="match status" value="1"/>
</dbReference>
<dbReference type="InterPro" id="IPR000008">
    <property type="entry name" value="C2_dom"/>
</dbReference>
<feature type="domain" description="C2" evidence="10">
    <location>
        <begin position="384"/>
        <end position="518"/>
    </location>
</feature>
<dbReference type="Pfam" id="PF00168">
    <property type="entry name" value="C2"/>
    <property type="match status" value="5"/>
</dbReference>
<evidence type="ECO:0000256" key="5">
    <source>
        <dbReference type="ARBA" id="ARBA00022837"/>
    </source>
</evidence>
<feature type="compositionally biased region" description="Polar residues" evidence="8">
    <location>
        <begin position="144"/>
        <end position="162"/>
    </location>
</feature>
<keyword evidence="5" id="KW-0106">Calcium</keyword>
<dbReference type="Pfam" id="PF22901">
    <property type="entry name" value="dsrm_Ferlin"/>
    <property type="match status" value="1"/>
</dbReference>
<comment type="subcellular location">
    <subcellularLocation>
        <location evidence="1">Membrane</location>
        <topology evidence="1">Single-pass membrane protein</topology>
    </subcellularLocation>
</comment>
<dbReference type="InterPro" id="IPR035892">
    <property type="entry name" value="C2_domain_sf"/>
</dbReference>
<dbReference type="Pfam" id="PF08151">
    <property type="entry name" value="FerI"/>
    <property type="match status" value="1"/>
</dbReference>
<keyword evidence="2 9" id="KW-0812">Transmembrane</keyword>
<feature type="domain" description="C2" evidence="10">
    <location>
        <begin position="1455"/>
        <end position="1575"/>
    </location>
</feature>
<feature type="domain" description="C2" evidence="10">
    <location>
        <begin position="1699"/>
        <end position="1845"/>
    </location>
</feature>
<evidence type="ECO:0000256" key="1">
    <source>
        <dbReference type="ARBA" id="ARBA00004167"/>
    </source>
</evidence>